<name>A0A6M3JDT7_9ZZZZ</name>
<evidence type="ECO:0000313" key="1">
    <source>
        <dbReference type="EMBL" id="QJA67305.1"/>
    </source>
</evidence>
<reference evidence="1" key="1">
    <citation type="submission" date="2020-03" db="EMBL/GenBank/DDBJ databases">
        <title>The deep terrestrial virosphere.</title>
        <authorList>
            <person name="Holmfeldt K."/>
            <person name="Nilsson E."/>
            <person name="Simone D."/>
            <person name="Lopez-Fernandez M."/>
            <person name="Wu X."/>
            <person name="de Brujin I."/>
            <person name="Lundin D."/>
            <person name="Andersson A."/>
            <person name="Bertilsson S."/>
            <person name="Dopson M."/>
        </authorList>
    </citation>
    <scope>NUCLEOTIDE SEQUENCE</scope>
    <source>
        <strain evidence="2">MM415A00148</strain>
        <strain evidence="1">MM415B00245</strain>
    </source>
</reference>
<dbReference type="AlphaFoldDB" id="A0A6M3JDT7"/>
<sequence>MSLYTAAINGLAGSPRFRIHISNPLAYIPPGGANSPVTPVNRTDLKLTVPSIDFHKTLPGMFWMNSE</sequence>
<dbReference type="EMBL" id="MT141569">
    <property type="protein sequence ID" value="QJA67305.1"/>
    <property type="molecule type" value="Genomic_DNA"/>
</dbReference>
<gene>
    <name evidence="2" type="ORF">MM415A00148_0040</name>
    <name evidence="1" type="ORF">MM415B00245_0011</name>
</gene>
<organism evidence="1">
    <name type="scientific">viral metagenome</name>
    <dbReference type="NCBI Taxonomy" id="1070528"/>
    <lineage>
        <taxon>unclassified sequences</taxon>
        <taxon>metagenomes</taxon>
        <taxon>organismal metagenomes</taxon>
    </lineage>
</organism>
<evidence type="ECO:0000313" key="2">
    <source>
        <dbReference type="EMBL" id="QJA84822.1"/>
    </source>
</evidence>
<accession>A0A6M3JDT7</accession>
<proteinExistence type="predicted"/>
<dbReference type="EMBL" id="MT142535">
    <property type="protein sequence ID" value="QJA84822.1"/>
    <property type="molecule type" value="Genomic_DNA"/>
</dbReference>
<protein>
    <submittedName>
        <fullName evidence="1">Uncharacterized protein</fullName>
    </submittedName>
</protein>